<keyword evidence="1" id="KW-0812">Transmembrane</keyword>
<dbReference type="AlphaFoldDB" id="A0A285C1F1"/>
<evidence type="ECO:0000313" key="3">
    <source>
        <dbReference type="Proteomes" id="UP000242498"/>
    </source>
</evidence>
<organism evidence="2 3">
    <name type="scientific">Nitrosomonas ureae</name>
    <dbReference type="NCBI Taxonomy" id="44577"/>
    <lineage>
        <taxon>Bacteria</taxon>
        <taxon>Pseudomonadati</taxon>
        <taxon>Pseudomonadota</taxon>
        <taxon>Betaproteobacteria</taxon>
        <taxon>Nitrosomonadales</taxon>
        <taxon>Nitrosomonadaceae</taxon>
        <taxon>Nitrosomonas</taxon>
    </lineage>
</organism>
<dbReference type="RefSeq" id="WP_096293929.1">
    <property type="nucleotide sequence ID" value="NZ_LT907782.1"/>
</dbReference>
<evidence type="ECO:0000313" key="2">
    <source>
        <dbReference type="EMBL" id="SNX61145.1"/>
    </source>
</evidence>
<dbReference type="EMBL" id="LT907782">
    <property type="protein sequence ID" value="SNX61145.1"/>
    <property type="molecule type" value="Genomic_DNA"/>
</dbReference>
<name>A0A285C1F1_9PROT</name>
<sequence length="90" mass="9649">MTAQTLNAIGLILNIAGVVLVFFFGLPQPSHEKGVSLGHEDGTVFADGTSVAEINAKAKRRKNIYTALAYIALSLLLAEFVCQLIATCWL</sequence>
<proteinExistence type="predicted"/>
<accession>A0A285C1F1</accession>
<dbReference type="OrthoDB" id="9995124at2"/>
<keyword evidence="1" id="KW-0472">Membrane</keyword>
<feature type="transmembrane region" description="Helical" evidence="1">
    <location>
        <begin position="6"/>
        <end position="26"/>
    </location>
</feature>
<protein>
    <submittedName>
        <fullName evidence="2">Uncharacterized protein</fullName>
    </submittedName>
</protein>
<gene>
    <name evidence="2" type="ORF">SAMN06296273_2599</name>
</gene>
<dbReference type="Proteomes" id="UP000242498">
    <property type="component" value="Chromosome I"/>
</dbReference>
<keyword evidence="1" id="KW-1133">Transmembrane helix</keyword>
<evidence type="ECO:0000256" key="1">
    <source>
        <dbReference type="SAM" id="Phobius"/>
    </source>
</evidence>
<feature type="transmembrane region" description="Helical" evidence="1">
    <location>
        <begin position="67"/>
        <end position="86"/>
    </location>
</feature>
<reference evidence="2 3" key="1">
    <citation type="submission" date="2017-08" db="EMBL/GenBank/DDBJ databases">
        <authorList>
            <person name="de Groot N.N."/>
        </authorList>
    </citation>
    <scope>NUCLEOTIDE SEQUENCE [LARGE SCALE GENOMIC DNA]</scope>
    <source>
        <strain evidence="2 3">Nm15</strain>
    </source>
</reference>